<dbReference type="SUPFAM" id="SSF56420">
    <property type="entry name" value="Peptide deformylase"/>
    <property type="match status" value="1"/>
</dbReference>
<evidence type="ECO:0008006" key="3">
    <source>
        <dbReference type="Google" id="ProtNLM"/>
    </source>
</evidence>
<comment type="similarity">
    <text evidence="1">Belongs to the polypeptide deformylase family.</text>
</comment>
<dbReference type="InterPro" id="IPR023635">
    <property type="entry name" value="Peptide_deformylase"/>
</dbReference>
<comment type="caution">
    <text evidence="2">The sequence shown here is derived from an EMBL/GenBank/DDBJ whole genome shotgun (WGS) entry which is preliminary data.</text>
</comment>
<evidence type="ECO:0000313" key="2">
    <source>
        <dbReference type="EMBL" id="KKN98996.1"/>
    </source>
</evidence>
<dbReference type="HAMAP" id="MF_00163">
    <property type="entry name" value="Pep_deformylase"/>
    <property type="match status" value="1"/>
</dbReference>
<dbReference type="GO" id="GO:0042586">
    <property type="term" value="F:peptide deformylase activity"/>
    <property type="evidence" value="ECO:0007669"/>
    <property type="project" value="InterPro"/>
</dbReference>
<reference evidence="2" key="1">
    <citation type="journal article" date="2015" name="Nature">
        <title>Complex archaea that bridge the gap between prokaryotes and eukaryotes.</title>
        <authorList>
            <person name="Spang A."/>
            <person name="Saw J.H."/>
            <person name="Jorgensen S.L."/>
            <person name="Zaremba-Niedzwiedzka K."/>
            <person name="Martijn J."/>
            <person name="Lind A.E."/>
            <person name="van Eijk R."/>
            <person name="Schleper C."/>
            <person name="Guy L."/>
            <person name="Ettema T.J."/>
        </authorList>
    </citation>
    <scope>NUCLEOTIDE SEQUENCE</scope>
</reference>
<dbReference type="Gene3D" id="3.90.45.10">
    <property type="entry name" value="Peptide deformylase"/>
    <property type="match status" value="1"/>
</dbReference>
<sequence length="168" mass="18955">MQLVYYPDPILYKICNDAVNGINRETVLKERLPLATEMWKIMTNRIGCGLAAPQVGLNIRMFVWKQNYTNQVVWNPVLLYLSGQSEAIEACLSLPGVSVTIQRATSSILEGEGLNGLPIRTIGDSVTTRIWQHEIDHLDGKLIIDRMNPDESLTNKSALKQLRKKFDT</sequence>
<dbReference type="EMBL" id="LAZR01000049">
    <property type="protein sequence ID" value="KKN98996.1"/>
    <property type="molecule type" value="Genomic_DNA"/>
</dbReference>
<name>A0A0F9XIG3_9ZZZZ</name>
<gene>
    <name evidence="2" type="ORF">LCGC14_0142410</name>
</gene>
<proteinExistence type="inferred from homology"/>
<organism evidence="2">
    <name type="scientific">marine sediment metagenome</name>
    <dbReference type="NCBI Taxonomy" id="412755"/>
    <lineage>
        <taxon>unclassified sequences</taxon>
        <taxon>metagenomes</taxon>
        <taxon>ecological metagenomes</taxon>
    </lineage>
</organism>
<dbReference type="PRINTS" id="PR01576">
    <property type="entry name" value="PDEFORMYLASE"/>
</dbReference>
<dbReference type="Pfam" id="PF01327">
    <property type="entry name" value="Pep_deformylase"/>
    <property type="match status" value="1"/>
</dbReference>
<dbReference type="AlphaFoldDB" id="A0A0F9XIG3"/>
<accession>A0A0F9XIG3</accession>
<dbReference type="PANTHER" id="PTHR10458:SF22">
    <property type="entry name" value="PEPTIDE DEFORMYLASE"/>
    <property type="match status" value="1"/>
</dbReference>
<dbReference type="PIRSF" id="PIRSF004749">
    <property type="entry name" value="Pep_def"/>
    <property type="match status" value="1"/>
</dbReference>
<evidence type="ECO:0000256" key="1">
    <source>
        <dbReference type="ARBA" id="ARBA00010759"/>
    </source>
</evidence>
<protein>
    <recommendedName>
        <fullName evidence="3">Peptide deformylase</fullName>
    </recommendedName>
</protein>
<dbReference type="InterPro" id="IPR036821">
    <property type="entry name" value="Peptide_deformylase_sf"/>
</dbReference>
<dbReference type="PANTHER" id="PTHR10458">
    <property type="entry name" value="PEPTIDE DEFORMYLASE"/>
    <property type="match status" value="1"/>
</dbReference>